<protein>
    <submittedName>
        <fullName evidence="2">Twitching motility protein PilT</fullName>
    </submittedName>
</protein>
<dbReference type="InterPro" id="IPR002716">
    <property type="entry name" value="PIN_dom"/>
</dbReference>
<keyword evidence="3" id="KW-1185">Reference proteome</keyword>
<dbReference type="AlphaFoldDB" id="A0A1C7NUY4"/>
<dbReference type="CDD" id="cd18692">
    <property type="entry name" value="PIN_VapC-like"/>
    <property type="match status" value="1"/>
</dbReference>
<organism evidence="2 3">
    <name type="scientific">Pararhizobium polonicum</name>
    <dbReference type="NCBI Taxonomy" id="1612624"/>
    <lineage>
        <taxon>Bacteria</taxon>
        <taxon>Pseudomonadati</taxon>
        <taxon>Pseudomonadota</taxon>
        <taxon>Alphaproteobacteria</taxon>
        <taxon>Hyphomicrobiales</taxon>
        <taxon>Rhizobiaceae</taxon>
        <taxon>Rhizobium/Agrobacterium group</taxon>
        <taxon>Pararhizobium</taxon>
    </lineage>
</organism>
<accession>A0A1C7NUY4</accession>
<dbReference type="SUPFAM" id="SSF88723">
    <property type="entry name" value="PIN domain-like"/>
    <property type="match status" value="1"/>
</dbReference>
<dbReference type="Pfam" id="PF01850">
    <property type="entry name" value="PIN"/>
    <property type="match status" value="1"/>
</dbReference>
<dbReference type="Gene3D" id="3.40.50.1010">
    <property type="entry name" value="5'-nuclease"/>
    <property type="match status" value="1"/>
</dbReference>
<dbReference type="Proteomes" id="UP000093111">
    <property type="component" value="Unassembled WGS sequence"/>
</dbReference>
<dbReference type="EMBL" id="LGLV01000017">
    <property type="protein sequence ID" value="OBZ92838.1"/>
    <property type="molecule type" value="Genomic_DNA"/>
</dbReference>
<comment type="caution">
    <text evidence="2">The sequence shown here is derived from an EMBL/GenBank/DDBJ whole genome shotgun (WGS) entry which is preliminary data.</text>
</comment>
<dbReference type="RefSeq" id="WP_068957415.1">
    <property type="nucleotide sequence ID" value="NZ_LGLV01000017.1"/>
</dbReference>
<evidence type="ECO:0000313" key="3">
    <source>
        <dbReference type="Proteomes" id="UP000093111"/>
    </source>
</evidence>
<dbReference type="InterPro" id="IPR029060">
    <property type="entry name" value="PIN-like_dom_sf"/>
</dbReference>
<name>A0A1C7NUY4_9HYPH</name>
<dbReference type="OrthoDB" id="163436at2"/>
<reference evidence="2 3" key="1">
    <citation type="journal article" date="2016" name="Syst. Appl. Microbiol.">
        <title>Pararhizobium polonicum sp. nov. isolated from tumors on stone fruit rootstocks.</title>
        <authorList>
            <person name="Pulawska J."/>
            <person name="Kuzmanovic N."/>
            <person name="Willems A."/>
            <person name="Pothier J.F."/>
        </authorList>
    </citation>
    <scope>NUCLEOTIDE SEQUENCE [LARGE SCALE GENOMIC DNA]</scope>
    <source>
        <strain evidence="2 3">F5.1</strain>
    </source>
</reference>
<gene>
    <name evidence="2" type="ORF">ADU59_24215</name>
</gene>
<dbReference type="STRING" id="1612624.ADU59_24215"/>
<feature type="domain" description="PIN" evidence="1">
    <location>
        <begin position="5"/>
        <end position="108"/>
    </location>
</feature>
<proteinExistence type="predicted"/>
<evidence type="ECO:0000259" key="1">
    <source>
        <dbReference type="Pfam" id="PF01850"/>
    </source>
</evidence>
<evidence type="ECO:0000313" key="2">
    <source>
        <dbReference type="EMBL" id="OBZ92838.1"/>
    </source>
</evidence>
<sequence length="136" mass="14843">MTAPLLDTNILVYAFTDDPRSAVAQALLSEPFILSVQALNEFSNVARRKLGMSWMEIQLAVSDLSALAAAIVPIDKECNSLALDLAARYNFSVFDALMIASALQAGSAQCFSEDMQNGLMVDDRLVILNPFLDLER</sequence>